<dbReference type="CDD" id="cd00161">
    <property type="entry name" value="beta-trefoil_Ricin-like"/>
    <property type="match status" value="1"/>
</dbReference>
<dbReference type="Pfam" id="PF14200">
    <property type="entry name" value="RicinB_lectin_2"/>
    <property type="match status" value="1"/>
</dbReference>
<evidence type="ECO:0000259" key="1">
    <source>
        <dbReference type="Pfam" id="PF14200"/>
    </source>
</evidence>
<reference evidence="2 3" key="1">
    <citation type="submission" date="2023-10" db="EMBL/GenBank/DDBJ databases">
        <title>The genome sequence of Streptomyces sp. HUAS YS2.</title>
        <authorList>
            <person name="Mo P."/>
        </authorList>
    </citation>
    <scope>NUCLEOTIDE SEQUENCE [LARGE SCALE GENOMIC DNA]</scope>
    <source>
        <strain evidence="2 3">HUAS YS2</strain>
    </source>
</reference>
<name>A0ABZ0LYY6_9ACTN</name>
<dbReference type="RefSeq" id="WP_318107176.1">
    <property type="nucleotide sequence ID" value="NZ_CP137573.1"/>
</dbReference>
<protein>
    <submittedName>
        <fullName evidence="2">RICIN domain-containing protein</fullName>
    </submittedName>
</protein>
<dbReference type="Proteomes" id="UP001301731">
    <property type="component" value="Chromosome"/>
</dbReference>
<evidence type="ECO:0000313" key="3">
    <source>
        <dbReference type="Proteomes" id="UP001301731"/>
    </source>
</evidence>
<keyword evidence="3" id="KW-1185">Reference proteome</keyword>
<dbReference type="Gene3D" id="2.80.10.50">
    <property type="match status" value="1"/>
</dbReference>
<evidence type="ECO:0000313" key="2">
    <source>
        <dbReference type="EMBL" id="WOX24730.1"/>
    </source>
</evidence>
<dbReference type="InterPro" id="IPR035992">
    <property type="entry name" value="Ricin_B-like_lectins"/>
</dbReference>
<dbReference type="InterPro" id="IPR000772">
    <property type="entry name" value="Ricin_B_lectin"/>
</dbReference>
<accession>A0ABZ0LYY6</accession>
<sequence length="123" mass="13418">MTQLYHDPDSVPDLRIQFQRVPPSGLFRIATPEFRTNDDPAGQPKVLDIEGASTASGARAILWDWHGGKNQLFAISPSGEKRGYTIRAEHSLKVIQIGEGGFGGIGPLVQADFTGDDTQTWLL</sequence>
<feature type="domain" description="Ricin B lectin" evidence="1">
    <location>
        <begin position="45"/>
        <end position="100"/>
    </location>
</feature>
<dbReference type="SUPFAM" id="SSF50370">
    <property type="entry name" value="Ricin B-like lectins"/>
    <property type="match status" value="1"/>
</dbReference>
<gene>
    <name evidence="2" type="ORF">R2D22_26460</name>
</gene>
<dbReference type="EMBL" id="CP137573">
    <property type="protein sequence ID" value="WOX24730.1"/>
    <property type="molecule type" value="Genomic_DNA"/>
</dbReference>
<proteinExistence type="predicted"/>
<organism evidence="2 3">
    <name type="scientific">Streptomyces solicathayae</name>
    <dbReference type="NCBI Taxonomy" id="3081768"/>
    <lineage>
        <taxon>Bacteria</taxon>
        <taxon>Bacillati</taxon>
        <taxon>Actinomycetota</taxon>
        <taxon>Actinomycetes</taxon>
        <taxon>Kitasatosporales</taxon>
        <taxon>Streptomycetaceae</taxon>
        <taxon>Streptomyces</taxon>
    </lineage>
</organism>